<dbReference type="EMBL" id="KV460242">
    <property type="protein sequence ID" value="OBT94561.1"/>
    <property type="molecule type" value="Genomic_DNA"/>
</dbReference>
<feature type="domain" description="Erythromycin biosynthesis protein CIII-like C-terminal" evidence="4">
    <location>
        <begin position="402"/>
        <end position="467"/>
    </location>
</feature>
<dbReference type="PANTHER" id="PTHR48050">
    <property type="entry name" value="STEROL 3-BETA-GLUCOSYLTRANSFERASE"/>
    <property type="match status" value="1"/>
</dbReference>
<organism evidence="5 6">
    <name type="scientific">Pseudogymnoascus verrucosus</name>
    <dbReference type="NCBI Taxonomy" id="342668"/>
    <lineage>
        <taxon>Eukaryota</taxon>
        <taxon>Fungi</taxon>
        <taxon>Dikarya</taxon>
        <taxon>Ascomycota</taxon>
        <taxon>Pezizomycotina</taxon>
        <taxon>Leotiomycetes</taxon>
        <taxon>Thelebolales</taxon>
        <taxon>Thelebolaceae</taxon>
        <taxon>Pseudogymnoascus</taxon>
    </lineage>
</organism>
<feature type="compositionally biased region" description="Polar residues" evidence="2">
    <location>
        <begin position="619"/>
        <end position="647"/>
    </location>
</feature>
<dbReference type="FunFam" id="3.40.50.2000:FF:000100">
    <property type="entry name" value="Glycosyltransferase family 1 protein"/>
    <property type="match status" value="1"/>
</dbReference>
<dbReference type="InterPro" id="IPR050426">
    <property type="entry name" value="Glycosyltransferase_28"/>
</dbReference>
<evidence type="ECO:0000259" key="4">
    <source>
        <dbReference type="Pfam" id="PF06722"/>
    </source>
</evidence>
<dbReference type="InterPro" id="IPR010610">
    <property type="entry name" value="EryCIII-like_C"/>
</dbReference>
<evidence type="ECO:0000256" key="1">
    <source>
        <dbReference type="ARBA" id="ARBA00022679"/>
    </source>
</evidence>
<evidence type="ECO:0000313" key="6">
    <source>
        <dbReference type="Proteomes" id="UP000091956"/>
    </source>
</evidence>
<dbReference type="SUPFAM" id="SSF53756">
    <property type="entry name" value="UDP-Glycosyltransferase/glycogen phosphorylase"/>
    <property type="match status" value="1"/>
</dbReference>
<reference evidence="5 6" key="1">
    <citation type="submission" date="2016-03" db="EMBL/GenBank/DDBJ databases">
        <title>Comparative genomics of Pseudogymnoascus destructans, the fungus causing white-nose syndrome of bats.</title>
        <authorList>
            <person name="Palmer J.M."/>
            <person name="Drees K.P."/>
            <person name="Foster J.T."/>
            <person name="Lindner D.L."/>
        </authorList>
    </citation>
    <scope>NUCLEOTIDE SEQUENCE [LARGE SCALE GENOMIC DNA]</scope>
    <source>
        <strain evidence="5 6">UAMH 10579</strain>
    </source>
</reference>
<feature type="region of interest" description="Disordered" evidence="2">
    <location>
        <begin position="619"/>
        <end position="696"/>
    </location>
</feature>
<name>A0A1B8GFF9_9PEZI</name>
<dbReference type="Pfam" id="PF03033">
    <property type="entry name" value="Glyco_transf_28"/>
    <property type="match status" value="1"/>
</dbReference>
<evidence type="ECO:0000313" key="5">
    <source>
        <dbReference type="EMBL" id="OBT94561.1"/>
    </source>
</evidence>
<dbReference type="FunFam" id="3.40.50.2000:FF:000009">
    <property type="entry name" value="Sterol 3-beta-glucosyltransferase UGT80A2"/>
    <property type="match status" value="1"/>
</dbReference>
<dbReference type="Gene3D" id="3.40.50.2000">
    <property type="entry name" value="Glycogen Phosphorylase B"/>
    <property type="match status" value="2"/>
</dbReference>
<dbReference type="AlphaFoldDB" id="A0A1B8GFF9"/>
<protein>
    <submittedName>
        <fullName evidence="5">Uncharacterized protein</fullName>
    </submittedName>
</protein>
<dbReference type="Pfam" id="PF06722">
    <property type="entry name" value="EryCIII-like_C"/>
    <property type="match status" value="1"/>
</dbReference>
<dbReference type="GO" id="GO:0005975">
    <property type="term" value="P:carbohydrate metabolic process"/>
    <property type="evidence" value="ECO:0007669"/>
    <property type="project" value="InterPro"/>
</dbReference>
<dbReference type="STRING" id="342668.A0A1B8GFF9"/>
<dbReference type="GO" id="GO:0016906">
    <property type="term" value="F:sterol 3-beta-glucosyltransferase activity"/>
    <property type="evidence" value="ECO:0007669"/>
    <property type="project" value="UniProtKB-ARBA"/>
</dbReference>
<evidence type="ECO:0000256" key="2">
    <source>
        <dbReference type="SAM" id="MobiDB-lite"/>
    </source>
</evidence>
<feature type="compositionally biased region" description="Basic and acidic residues" evidence="2">
    <location>
        <begin position="724"/>
        <end position="739"/>
    </location>
</feature>
<feature type="region of interest" description="Disordered" evidence="2">
    <location>
        <begin position="724"/>
        <end position="747"/>
    </location>
</feature>
<reference evidence="6" key="2">
    <citation type="journal article" date="2018" name="Nat. Commun.">
        <title>Extreme sensitivity to ultraviolet light in the fungal pathogen causing white-nose syndrome of bats.</title>
        <authorList>
            <person name="Palmer J.M."/>
            <person name="Drees K.P."/>
            <person name="Foster J.T."/>
            <person name="Lindner D.L."/>
        </authorList>
    </citation>
    <scope>NUCLEOTIDE SEQUENCE [LARGE SCALE GENOMIC DNA]</scope>
    <source>
        <strain evidence="6">UAMH 10579</strain>
    </source>
</reference>
<dbReference type="GeneID" id="28841364"/>
<dbReference type="PANTHER" id="PTHR48050:SF13">
    <property type="entry name" value="STEROL 3-BETA-GLUCOSYLTRANSFERASE UGT80A2"/>
    <property type="match status" value="1"/>
</dbReference>
<feature type="compositionally biased region" description="Low complexity" evidence="2">
    <location>
        <begin position="676"/>
        <end position="688"/>
    </location>
</feature>
<evidence type="ECO:0000259" key="3">
    <source>
        <dbReference type="Pfam" id="PF03033"/>
    </source>
</evidence>
<feature type="domain" description="Glycosyltransferase family 28 N-terminal" evidence="3">
    <location>
        <begin position="82"/>
        <end position="242"/>
    </location>
</feature>
<keyword evidence="1" id="KW-0808">Transferase</keyword>
<dbReference type="InterPro" id="IPR002213">
    <property type="entry name" value="UDP_glucos_trans"/>
</dbReference>
<dbReference type="RefSeq" id="XP_018128294.1">
    <property type="nucleotide sequence ID" value="XM_018277406.2"/>
</dbReference>
<dbReference type="Proteomes" id="UP000091956">
    <property type="component" value="Unassembled WGS sequence"/>
</dbReference>
<proteinExistence type="predicted"/>
<gene>
    <name evidence="5" type="ORF">VE01_07978</name>
</gene>
<keyword evidence="6" id="KW-1185">Reference proteome</keyword>
<dbReference type="InterPro" id="IPR004276">
    <property type="entry name" value="GlycoTrans_28_N"/>
</dbReference>
<dbReference type="CDD" id="cd03784">
    <property type="entry name" value="GT1_Gtf-like"/>
    <property type="match status" value="1"/>
</dbReference>
<sequence>MLPEDAPNSTPEEDIAPEDPLSSILNRLPIYHGLDIDINEKTSKLTELLKPAFEHHHDNIIQQVHEYLTHGVNEKCPALNAVIQIVGSRGDVQPFVSLGKVLHEKYGHRVRIASHLIFRSLVEENGLDFFNIGGDPAELMAFMVHNPSLIPDIATLRSGEVGRRRQGTHEMLVGCWRSCIEAGDGTGDPIFEAKRQVEDGIPFIADAIIANPPSFAHIHCAEKLGIPLHLMFTMPWSPTKSFPHPLVNVRSSNADGDQTNFLSYALVEMMTWQGLGDVINRFRRTILNLAFISLMWAPVMNSRLRIPFTYCWSPALIPKPKDWGPHISICSFNFLSLASSFTPAPELLKFLADGPPPVYIGFGSIVVDDPDAMTTMIFSAAKKLGIRALAPKGWGGLRGEALTIPDNIFMLGNVPHDFLFQHVSAVVHHGGAGTTAAGIAAGRPTVVVPLFGDQPFWAKMIAGAGAGPEPIPFKKLSVGNLVKQLEFALKPETLIRAKQLGEKMPKEDGAGEGAKLFHAHLGDEIRCSVLSDRPAIWRVKKTDVRLSGLAATVLINQGLVDLKDLKLYRPREYQLEDGPWDPVSGVTSALIRALGSLAMGVADLPTEFYHGLKTQIDNHGSRGSLSGTANDSLTDLNSRDSSSTSLPTGKFETIGARRPASEAINSSYPSMHKASTDTASITSTTSTSTEKEPKPHYANMDAINNIQLSPEILPKLKKEEKEFVAKEPSRSSDILDRSDPASPISPHQLIKHRPTHLKRFTAHAAEFLLKAPLDLFSALSGGFHNAPKLYGDTTVRHTAPISSFQSGLQAADKDFALGIIDGVSGLVTQPVHGAQENGIGGAMSGVIKGVGGLVLKPVGAVTGVPANLLKSIYKELEKSTDFCLQTHVMLSRVAQGLEELLILQERGGYETVEKEIIGSWREEMRKADDKKKGIACVVKGKKHTCSHGLHFSKPRHMTFAESALVAQESGLRKQG</sequence>
<accession>A0A1B8GFF9</accession>